<organism evidence="2">
    <name type="scientific">uncultured Caudovirales phage</name>
    <dbReference type="NCBI Taxonomy" id="2100421"/>
    <lineage>
        <taxon>Viruses</taxon>
        <taxon>Duplodnaviria</taxon>
        <taxon>Heunggongvirae</taxon>
        <taxon>Uroviricota</taxon>
        <taxon>Caudoviricetes</taxon>
        <taxon>Peduoviridae</taxon>
        <taxon>Maltschvirus</taxon>
        <taxon>Maltschvirus maltsch</taxon>
    </lineage>
</organism>
<protein>
    <submittedName>
        <fullName evidence="2">Uncharacterized protein</fullName>
    </submittedName>
</protein>
<gene>
    <name evidence="2" type="ORF">UFOVP421_30</name>
</gene>
<sequence length="230" mass="24816">MSSHARRFLEMLAAQIPGRASAARTATLRQYATRLAADVPQHLLDKAVADAIATELPEVPAYTDVLRAIRSSPVLPQRPGNAPVSPVSSAAQLWLGFCAGSATDDQLLRRLSVTRAHAGDDAWREVMAEHLTFIRKHRPDWLPRNPEPLTPEQRTEFVRSRLASIGLSLHQAAPPPSGPTVRTRPGLPTAATARSERSAALIAHYERLAADGNAAAALRAEALRSQQADA</sequence>
<evidence type="ECO:0000256" key="1">
    <source>
        <dbReference type="SAM" id="MobiDB-lite"/>
    </source>
</evidence>
<dbReference type="EMBL" id="LR796402">
    <property type="protein sequence ID" value="CAB4141933.1"/>
    <property type="molecule type" value="Genomic_DNA"/>
</dbReference>
<evidence type="ECO:0000313" key="2">
    <source>
        <dbReference type="EMBL" id="CAB4141933.1"/>
    </source>
</evidence>
<proteinExistence type="predicted"/>
<feature type="region of interest" description="Disordered" evidence="1">
    <location>
        <begin position="169"/>
        <end position="195"/>
    </location>
</feature>
<accession>A0A6J5M9A9</accession>
<name>A0A6J5M9A9_9CAUD</name>
<reference evidence="2" key="1">
    <citation type="submission" date="2020-04" db="EMBL/GenBank/DDBJ databases">
        <authorList>
            <person name="Chiriac C."/>
            <person name="Salcher M."/>
            <person name="Ghai R."/>
            <person name="Kavagutti S V."/>
        </authorList>
    </citation>
    <scope>NUCLEOTIDE SEQUENCE</scope>
</reference>